<feature type="transmembrane region" description="Helical" evidence="6">
    <location>
        <begin position="77"/>
        <end position="102"/>
    </location>
</feature>
<gene>
    <name evidence="8" type="ORF">L596_014745</name>
</gene>
<feature type="compositionally biased region" description="Polar residues" evidence="5">
    <location>
        <begin position="361"/>
        <end position="373"/>
    </location>
</feature>
<dbReference type="OrthoDB" id="10033446at2759"/>
<dbReference type="PANTHER" id="PTHR47760:SF1">
    <property type="entry name" value="G-PROTEIN COUPLED RECEPTORS FAMILY 1 PROFILE DOMAIN-CONTAINING PROTEIN"/>
    <property type="match status" value="1"/>
</dbReference>
<keyword evidence="4 6" id="KW-0472">Membrane</keyword>
<dbReference type="Proteomes" id="UP000298663">
    <property type="component" value="Unassembled WGS sequence"/>
</dbReference>
<dbReference type="SUPFAM" id="SSF81321">
    <property type="entry name" value="Family A G protein-coupled receptor-like"/>
    <property type="match status" value="1"/>
</dbReference>
<dbReference type="EMBL" id="AZBU02000004">
    <property type="protein sequence ID" value="TKR80718.1"/>
    <property type="molecule type" value="Genomic_DNA"/>
</dbReference>
<feature type="transmembrane region" description="Helical" evidence="6">
    <location>
        <begin position="42"/>
        <end position="65"/>
    </location>
</feature>
<organism evidence="8 9">
    <name type="scientific">Steinernema carpocapsae</name>
    <name type="common">Entomopathogenic nematode</name>
    <dbReference type="NCBI Taxonomy" id="34508"/>
    <lineage>
        <taxon>Eukaryota</taxon>
        <taxon>Metazoa</taxon>
        <taxon>Ecdysozoa</taxon>
        <taxon>Nematoda</taxon>
        <taxon>Chromadorea</taxon>
        <taxon>Rhabditida</taxon>
        <taxon>Tylenchina</taxon>
        <taxon>Panagrolaimomorpha</taxon>
        <taxon>Strongyloidoidea</taxon>
        <taxon>Steinernematidae</taxon>
        <taxon>Steinernema</taxon>
    </lineage>
</organism>
<feature type="transmembrane region" description="Helical" evidence="6">
    <location>
        <begin position="269"/>
        <end position="294"/>
    </location>
</feature>
<dbReference type="PRINTS" id="PR00237">
    <property type="entry name" value="GPCRRHODOPSN"/>
</dbReference>
<reference evidence="8 9" key="1">
    <citation type="journal article" date="2015" name="Genome Biol.">
        <title>Comparative genomics of Steinernema reveals deeply conserved gene regulatory networks.</title>
        <authorList>
            <person name="Dillman A.R."/>
            <person name="Macchietto M."/>
            <person name="Porter C.F."/>
            <person name="Rogers A."/>
            <person name="Williams B."/>
            <person name="Antoshechkin I."/>
            <person name="Lee M.M."/>
            <person name="Goodwin Z."/>
            <person name="Lu X."/>
            <person name="Lewis E.E."/>
            <person name="Goodrich-Blair H."/>
            <person name="Stock S.P."/>
            <person name="Adams B.J."/>
            <person name="Sternberg P.W."/>
            <person name="Mortazavi A."/>
        </authorList>
    </citation>
    <scope>NUCLEOTIDE SEQUENCE [LARGE SCALE GENOMIC DNA]</scope>
    <source>
        <strain evidence="8 9">ALL</strain>
    </source>
</reference>
<evidence type="ECO:0000256" key="5">
    <source>
        <dbReference type="SAM" id="MobiDB-lite"/>
    </source>
</evidence>
<feature type="region of interest" description="Disordered" evidence="5">
    <location>
        <begin position="361"/>
        <end position="400"/>
    </location>
</feature>
<evidence type="ECO:0000313" key="9">
    <source>
        <dbReference type="Proteomes" id="UP000298663"/>
    </source>
</evidence>
<dbReference type="Gene3D" id="1.20.1070.10">
    <property type="entry name" value="Rhodopsin 7-helix transmembrane proteins"/>
    <property type="match status" value="1"/>
</dbReference>
<dbReference type="CDD" id="cd14978">
    <property type="entry name" value="7tmA_FMRFamide_R-like"/>
    <property type="match status" value="1"/>
</dbReference>
<dbReference type="GO" id="GO:0004930">
    <property type="term" value="F:G protein-coupled receptor activity"/>
    <property type="evidence" value="ECO:0007669"/>
    <property type="project" value="InterPro"/>
</dbReference>
<proteinExistence type="predicted"/>
<comment type="caution">
    <text evidence="8">The sequence shown here is derived from an EMBL/GenBank/DDBJ whole genome shotgun (WGS) entry which is preliminary data.</text>
</comment>
<evidence type="ECO:0000256" key="4">
    <source>
        <dbReference type="ARBA" id="ARBA00023136"/>
    </source>
</evidence>
<evidence type="ECO:0000313" key="8">
    <source>
        <dbReference type="EMBL" id="TKR80718.1"/>
    </source>
</evidence>
<evidence type="ECO:0000256" key="6">
    <source>
        <dbReference type="SAM" id="Phobius"/>
    </source>
</evidence>
<accession>A0A4U5ND15</accession>
<evidence type="ECO:0000259" key="7">
    <source>
        <dbReference type="PROSITE" id="PS50262"/>
    </source>
</evidence>
<dbReference type="InterPro" id="IPR017452">
    <property type="entry name" value="GPCR_Rhodpsn_7TM"/>
</dbReference>
<dbReference type="InterPro" id="IPR053093">
    <property type="entry name" value="GPCR-like"/>
</dbReference>
<name>A0A4U5ND15_STECR</name>
<feature type="transmembrane region" description="Helical" evidence="6">
    <location>
        <begin position="114"/>
        <end position="139"/>
    </location>
</feature>
<dbReference type="InterPro" id="IPR000276">
    <property type="entry name" value="GPCR_Rhodpsn"/>
</dbReference>
<keyword evidence="9" id="KW-1185">Reference proteome</keyword>
<dbReference type="STRING" id="34508.A0A4U5ND15"/>
<protein>
    <recommendedName>
        <fullName evidence="7">G-protein coupled receptors family 1 profile domain-containing protein</fullName>
    </recommendedName>
</protein>
<dbReference type="PANTHER" id="PTHR47760">
    <property type="entry name" value="G-PROTEIN COUPLED RECEPTOR B0563.6-LIKE PROTEIN-RELATED"/>
    <property type="match status" value="1"/>
</dbReference>
<feature type="transmembrane region" description="Helical" evidence="6">
    <location>
        <begin position="306"/>
        <end position="329"/>
    </location>
</feature>
<reference evidence="8 9" key="2">
    <citation type="journal article" date="2019" name="G3 (Bethesda)">
        <title>Hybrid Assembly of the Genome of the Entomopathogenic Nematode Steinernema carpocapsae Identifies the X-Chromosome.</title>
        <authorList>
            <person name="Serra L."/>
            <person name="Macchietto M."/>
            <person name="Macias-Munoz A."/>
            <person name="McGill C.J."/>
            <person name="Rodriguez I.M."/>
            <person name="Rodriguez B."/>
            <person name="Murad R."/>
            <person name="Mortazavi A."/>
        </authorList>
    </citation>
    <scope>NUCLEOTIDE SEQUENCE [LARGE SCALE GENOMIC DNA]</scope>
    <source>
        <strain evidence="8 9">ALL</strain>
    </source>
</reference>
<feature type="transmembrane region" description="Helical" evidence="6">
    <location>
        <begin position="216"/>
        <end position="237"/>
    </location>
</feature>
<evidence type="ECO:0000256" key="3">
    <source>
        <dbReference type="ARBA" id="ARBA00022989"/>
    </source>
</evidence>
<feature type="domain" description="G-protein coupled receptors family 1 profile" evidence="7">
    <location>
        <begin position="57"/>
        <end position="326"/>
    </location>
</feature>
<keyword evidence="2 6" id="KW-0812">Transmembrane</keyword>
<dbReference type="AlphaFoldDB" id="A0A4U5ND15"/>
<dbReference type="Pfam" id="PF00001">
    <property type="entry name" value="7tm_1"/>
    <property type="match status" value="1"/>
</dbReference>
<feature type="transmembrane region" description="Helical" evidence="6">
    <location>
        <begin position="160"/>
        <end position="178"/>
    </location>
</feature>
<evidence type="ECO:0000256" key="1">
    <source>
        <dbReference type="ARBA" id="ARBA00004370"/>
    </source>
</evidence>
<sequence>MTVSSLCSFLQTGAGAYVSDSFWNHSTFSGSHADVSMLNKITYAYIAPFIIVSGIIGDILTVATLTHPLLRQSSIVYTYLTLLAMTDLLTHLSVIPMIMWLLDLRLCSRASAFYYAHIGFPLANALMGASVWIVVFLTLSQYMAVCHPFHYGALKKRKCCYLLFAIAYFVNFLIHAPWASKKNVHTVPEGVQQCEYVVCDRQTESWYVVYEWIREMITRVVPFIIVAYLNVRILITYRNTKRDRIRRLTSANSQRKFTMEKSEKEEKRLFILLFAIIIVFFLCTIPAAPLTVFVADKRSQNLPFQIIRAIVNLLEFTKFALNFYFYCLINPDIRRICLHIIRCQKLMRPARVKGQPVNPISLYTRSTKSNNRSPACGEDSSRRNSKNNAPENRRSFQVPPNAVTIRARSSSMLSGIMGNGTDNVVYDQLAVIRESEDTTVSDATENLQLKEEF</sequence>
<comment type="subcellular location">
    <subcellularLocation>
        <location evidence="1">Membrane</location>
    </subcellularLocation>
</comment>
<evidence type="ECO:0000256" key="2">
    <source>
        <dbReference type="ARBA" id="ARBA00022692"/>
    </source>
</evidence>
<keyword evidence="3 6" id="KW-1133">Transmembrane helix</keyword>
<dbReference type="PROSITE" id="PS50262">
    <property type="entry name" value="G_PROTEIN_RECEP_F1_2"/>
    <property type="match status" value="1"/>
</dbReference>
<dbReference type="GO" id="GO:0016020">
    <property type="term" value="C:membrane"/>
    <property type="evidence" value="ECO:0007669"/>
    <property type="project" value="UniProtKB-SubCell"/>
</dbReference>